<dbReference type="InterPro" id="IPR036890">
    <property type="entry name" value="HATPase_C_sf"/>
</dbReference>
<dbReference type="InterPro" id="IPR014721">
    <property type="entry name" value="Ribsml_uS5_D2-typ_fold_subgr"/>
</dbReference>
<evidence type="ECO:0000313" key="9">
    <source>
        <dbReference type="EMBL" id="NBG88748.1"/>
    </source>
</evidence>
<evidence type="ECO:0000256" key="2">
    <source>
        <dbReference type="ARBA" id="ARBA00022763"/>
    </source>
</evidence>
<reference evidence="9 10" key="1">
    <citation type="submission" date="2019-04" db="EMBL/GenBank/DDBJ databases">
        <title>Isachenkonia alkalipeptolytica gen. nov. sp. nov. a new anaerobic, alkiliphilic organothrophic bacterium capable to reduce synthesized ferrihydrite isolated from a soda lake.</title>
        <authorList>
            <person name="Toshchakov S.V."/>
            <person name="Zavarzina D.G."/>
            <person name="Zhilina T.N."/>
            <person name="Kostrikina N.A."/>
            <person name="Kublanov I.V."/>
        </authorList>
    </citation>
    <scope>NUCLEOTIDE SEQUENCE [LARGE SCALE GENOMIC DNA]</scope>
    <source>
        <strain evidence="9 10">Z-1701</strain>
    </source>
</reference>
<dbReference type="InterPro" id="IPR014790">
    <property type="entry name" value="MutL_C"/>
</dbReference>
<dbReference type="PANTHER" id="PTHR10073">
    <property type="entry name" value="DNA MISMATCH REPAIR PROTEIN MLH, PMS, MUTL"/>
    <property type="match status" value="1"/>
</dbReference>
<evidence type="ECO:0000256" key="4">
    <source>
        <dbReference type="HAMAP-Rule" id="MF_00149"/>
    </source>
</evidence>
<dbReference type="InterPro" id="IPR042121">
    <property type="entry name" value="MutL_C_regsub"/>
</dbReference>
<gene>
    <name evidence="4 9" type="primary">mutL</name>
    <name evidence="9" type="ORF">ISALK_09565</name>
</gene>
<dbReference type="Gene3D" id="3.30.1370.100">
    <property type="entry name" value="MutL, C-terminal domain, regulatory subdomain"/>
    <property type="match status" value="1"/>
</dbReference>
<dbReference type="Gene3D" id="3.30.1540.20">
    <property type="entry name" value="MutL, C-terminal domain, dimerisation subdomain"/>
    <property type="match status" value="1"/>
</dbReference>
<dbReference type="SUPFAM" id="SSF55874">
    <property type="entry name" value="ATPase domain of HSP90 chaperone/DNA topoisomerase II/histidine kinase"/>
    <property type="match status" value="1"/>
</dbReference>
<dbReference type="RefSeq" id="WP_160721684.1">
    <property type="nucleotide sequence ID" value="NZ_SUMG01000011.1"/>
</dbReference>
<dbReference type="InterPro" id="IPR037198">
    <property type="entry name" value="MutL_C_sf"/>
</dbReference>
<dbReference type="GO" id="GO:0004519">
    <property type="term" value="F:endonuclease activity"/>
    <property type="evidence" value="ECO:0007669"/>
    <property type="project" value="UniProtKB-KW"/>
</dbReference>
<protein>
    <recommendedName>
        <fullName evidence="4">DNA mismatch repair protein MutL</fullName>
    </recommendedName>
</protein>
<dbReference type="Gene3D" id="3.30.565.10">
    <property type="entry name" value="Histidine kinase-like ATPase, C-terminal domain"/>
    <property type="match status" value="1"/>
</dbReference>
<dbReference type="InterPro" id="IPR020568">
    <property type="entry name" value="Ribosomal_Su5_D2-typ_SF"/>
</dbReference>
<dbReference type="FunFam" id="3.30.565.10:FF:000003">
    <property type="entry name" value="DNA mismatch repair endonuclease MutL"/>
    <property type="match status" value="1"/>
</dbReference>
<sequence>MARKVKMLDEITINQIAAGEVIQGPYSVIKELVENAIDAHATKIFVEIKNGGKSYIRITDNGMGIDPEDIEMVFERHSTSKINEIEDLDSLNTLGFRGEALASIASVSQIEVTSKTKGKDTGISLELSGGEILSKKEVSATQGTTIIIRNLFFNTPARRKFMKSVKAETTKINEVITRLAISKSDISFRYVNNNNLMFTTPGDNNLSKVLLSIFPKDLYQNMIYLPPTEEIPYKISGFISQPMYGRGNRNLEIFFVNNRLVKSQSLSKALEKAYENKLMIHRFPICVLNIEVPPGEIDVNIHPSKTEVKFYEEKKVENFLMDRITEVLTKGTKIVHPNIQQAHSDNERRPIVSPQRENVDISNKHQPNMGLSSKVDLPNDQGGTVYTREPTGKDLKPRTPITYKNSSTSSSSLEGRLNNKLQQDQKQNEEEVQESILAVKEDHLPFSIDPTQGFHILGQVFQSYILFESQKTLFLVDQHAAHERILFDQLYEDAKEKRIIRQRLLKPESIRLSPEDYSLFEDHHKTFEEAGFTIESFGKDTLIIREVPLALGRPKDSSFIIDIIDAIRERKSTEDEKTLVIQKACKNAIKANRKFSQVEIQELLYKLQKTTPPLHCPHGRPILLKLEERELAKFFKRIT</sequence>
<feature type="compositionally biased region" description="Low complexity" evidence="5">
    <location>
        <begin position="406"/>
        <end position="425"/>
    </location>
</feature>
<dbReference type="GO" id="GO:0006298">
    <property type="term" value="P:mismatch repair"/>
    <property type="evidence" value="ECO:0007669"/>
    <property type="project" value="UniProtKB-UniRule"/>
</dbReference>
<dbReference type="GO" id="GO:0032300">
    <property type="term" value="C:mismatch repair complex"/>
    <property type="evidence" value="ECO:0007669"/>
    <property type="project" value="InterPro"/>
</dbReference>
<dbReference type="InterPro" id="IPR042120">
    <property type="entry name" value="MutL_C_dimsub"/>
</dbReference>
<evidence type="ECO:0000256" key="5">
    <source>
        <dbReference type="SAM" id="MobiDB-lite"/>
    </source>
</evidence>
<dbReference type="InterPro" id="IPR003594">
    <property type="entry name" value="HATPase_dom"/>
</dbReference>
<comment type="similarity">
    <text evidence="1 4">Belongs to the DNA mismatch repair MutL/HexB family.</text>
</comment>
<dbReference type="Proteomes" id="UP000449710">
    <property type="component" value="Unassembled WGS sequence"/>
</dbReference>
<proteinExistence type="inferred from homology"/>
<dbReference type="InterPro" id="IPR020667">
    <property type="entry name" value="DNA_mismatch_repair_MutL"/>
</dbReference>
<keyword evidence="9" id="KW-0378">Hydrolase</keyword>
<keyword evidence="9" id="KW-0255">Endonuclease</keyword>
<accession>A0AA43XKW9</accession>
<keyword evidence="3 4" id="KW-0234">DNA repair</keyword>
<dbReference type="SUPFAM" id="SSF54211">
    <property type="entry name" value="Ribosomal protein S5 domain 2-like"/>
    <property type="match status" value="1"/>
</dbReference>
<dbReference type="SMART" id="SM01340">
    <property type="entry name" value="DNA_mis_repair"/>
    <property type="match status" value="1"/>
</dbReference>
<dbReference type="GO" id="GO:0030983">
    <property type="term" value="F:mismatched DNA binding"/>
    <property type="evidence" value="ECO:0007669"/>
    <property type="project" value="InterPro"/>
</dbReference>
<dbReference type="CDD" id="cd00782">
    <property type="entry name" value="MutL_Trans"/>
    <property type="match status" value="1"/>
</dbReference>
<dbReference type="Pfam" id="PF08676">
    <property type="entry name" value="MutL_C"/>
    <property type="match status" value="1"/>
</dbReference>
<feature type="region of interest" description="Disordered" evidence="5">
    <location>
        <begin position="361"/>
        <end position="431"/>
    </location>
</feature>
<evidence type="ECO:0000313" key="10">
    <source>
        <dbReference type="Proteomes" id="UP000449710"/>
    </source>
</evidence>
<dbReference type="InterPro" id="IPR038973">
    <property type="entry name" value="MutL/Mlh/Pms-like"/>
</dbReference>
<dbReference type="SMART" id="SM00387">
    <property type="entry name" value="HATPase_c"/>
    <property type="match status" value="1"/>
</dbReference>
<dbReference type="Pfam" id="PF13589">
    <property type="entry name" value="HATPase_c_3"/>
    <property type="match status" value="1"/>
</dbReference>
<dbReference type="AlphaFoldDB" id="A0AA43XKW9"/>
<feature type="domain" description="DNA mismatch repair protein S5" evidence="8">
    <location>
        <begin position="210"/>
        <end position="329"/>
    </location>
</feature>
<keyword evidence="2 4" id="KW-0227">DNA damage</keyword>
<dbReference type="GO" id="GO:0016887">
    <property type="term" value="F:ATP hydrolysis activity"/>
    <property type="evidence" value="ECO:0007669"/>
    <property type="project" value="InterPro"/>
</dbReference>
<dbReference type="CDD" id="cd16926">
    <property type="entry name" value="HATPase_MutL-MLH-PMS-like"/>
    <property type="match status" value="1"/>
</dbReference>
<dbReference type="GO" id="GO:0140664">
    <property type="term" value="F:ATP-dependent DNA damage sensor activity"/>
    <property type="evidence" value="ECO:0007669"/>
    <property type="project" value="InterPro"/>
</dbReference>
<dbReference type="InterPro" id="IPR014762">
    <property type="entry name" value="DNA_mismatch_repair_CS"/>
</dbReference>
<evidence type="ECO:0000259" key="6">
    <source>
        <dbReference type="SMART" id="SM00387"/>
    </source>
</evidence>
<keyword evidence="10" id="KW-1185">Reference proteome</keyword>
<keyword evidence="9" id="KW-0540">Nuclease</keyword>
<feature type="domain" description="Histidine kinase/HSP90-like ATPase" evidence="6">
    <location>
        <begin position="20"/>
        <end position="131"/>
    </location>
</feature>
<evidence type="ECO:0000259" key="8">
    <source>
        <dbReference type="SMART" id="SM01340"/>
    </source>
</evidence>
<dbReference type="EMBL" id="SUMG01000011">
    <property type="protein sequence ID" value="NBG88748.1"/>
    <property type="molecule type" value="Genomic_DNA"/>
</dbReference>
<comment type="function">
    <text evidence="4">This protein is involved in the repair of mismatches in DNA. It is required for dam-dependent methyl-directed DNA mismatch repair. May act as a 'molecular matchmaker', a protein that promotes the formation of a stable complex between two or more DNA-binding proteins in an ATP-dependent manner without itself being part of a final effector complex.</text>
</comment>
<organism evidence="9 10">
    <name type="scientific">Isachenkonia alkalipeptolytica</name>
    <dbReference type="NCBI Taxonomy" id="2565777"/>
    <lineage>
        <taxon>Bacteria</taxon>
        <taxon>Bacillati</taxon>
        <taxon>Bacillota</taxon>
        <taxon>Clostridia</taxon>
        <taxon>Eubacteriales</taxon>
        <taxon>Clostridiaceae</taxon>
        <taxon>Isachenkonia</taxon>
    </lineage>
</organism>
<evidence type="ECO:0000259" key="7">
    <source>
        <dbReference type="SMART" id="SM00853"/>
    </source>
</evidence>
<dbReference type="Pfam" id="PF01119">
    <property type="entry name" value="DNA_mis_repair"/>
    <property type="match status" value="1"/>
</dbReference>
<dbReference type="SUPFAM" id="SSF118116">
    <property type="entry name" value="DNA mismatch repair protein MutL"/>
    <property type="match status" value="1"/>
</dbReference>
<feature type="domain" description="MutL C-terminal dimerisation" evidence="7">
    <location>
        <begin position="456"/>
        <end position="595"/>
    </location>
</feature>
<dbReference type="PANTHER" id="PTHR10073:SF12">
    <property type="entry name" value="DNA MISMATCH REPAIR PROTEIN MLH1"/>
    <property type="match status" value="1"/>
</dbReference>
<dbReference type="InterPro" id="IPR002099">
    <property type="entry name" value="MutL/Mlh/PMS"/>
</dbReference>
<name>A0AA43XKW9_9CLOT</name>
<dbReference type="SMART" id="SM00853">
    <property type="entry name" value="MutL_C"/>
    <property type="match status" value="1"/>
</dbReference>
<dbReference type="HAMAP" id="MF_00149">
    <property type="entry name" value="DNA_mis_repair"/>
    <property type="match status" value="1"/>
</dbReference>
<dbReference type="Gene3D" id="3.30.230.10">
    <property type="match status" value="1"/>
</dbReference>
<comment type="caution">
    <text evidence="9">The sequence shown here is derived from an EMBL/GenBank/DDBJ whole genome shotgun (WGS) entry which is preliminary data.</text>
</comment>
<dbReference type="GO" id="GO:0005524">
    <property type="term" value="F:ATP binding"/>
    <property type="evidence" value="ECO:0007669"/>
    <property type="project" value="InterPro"/>
</dbReference>
<dbReference type="PROSITE" id="PS00058">
    <property type="entry name" value="DNA_MISMATCH_REPAIR_1"/>
    <property type="match status" value="1"/>
</dbReference>
<evidence type="ECO:0000256" key="1">
    <source>
        <dbReference type="ARBA" id="ARBA00006082"/>
    </source>
</evidence>
<dbReference type="InterPro" id="IPR013507">
    <property type="entry name" value="DNA_mismatch_S5_2-like"/>
</dbReference>
<dbReference type="NCBIfam" id="TIGR00585">
    <property type="entry name" value="mutl"/>
    <property type="match status" value="1"/>
</dbReference>
<evidence type="ECO:0000256" key="3">
    <source>
        <dbReference type="ARBA" id="ARBA00023204"/>
    </source>
</evidence>